<dbReference type="GO" id="GO:0043531">
    <property type="term" value="F:ADP binding"/>
    <property type="evidence" value="ECO:0007669"/>
    <property type="project" value="InterPro"/>
</dbReference>
<reference evidence="3" key="1">
    <citation type="journal article" date="2023" name="Mol. Phylogenet. Evol.">
        <title>Genome-scale phylogeny and comparative genomics of the fungal order Sordariales.</title>
        <authorList>
            <person name="Hensen N."/>
            <person name="Bonometti L."/>
            <person name="Westerberg I."/>
            <person name="Brannstrom I.O."/>
            <person name="Guillou S."/>
            <person name="Cros-Aarteil S."/>
            <person name="Calhoun S."/>
            <person name="Haridas S."/>
            <person name="Kuo A."/>
            <person name="Mondo S."/>
            <person name="Pangilinan J."/>
            <person name="Riley R."/>
            <person name="LaButti K."/>
            <person name="Andreopoulos B."/>
            <person name="Lipzen A."/>
            <person name="Chen C."/>
            <person name="Yan M."/>
            <person name="Daum C."/>
            <person name="Ng V."/>
            <person name="Clum A."/>
            <person name="Steindorff A."/>
            <person name="Ohm R.A."/>
            <person name="Martin F."/>
            <person name="Silar P."/>
            <person name="Natvig D.O."/>
            <person name="Lalanne C."/>
            <person name="Gautier V."/>
            <person name="Ament-Velasquez S.L."/>
            <person name="Kruys A."/>
            <person name="Hutchinson M.I."/>
            <person name="Powell A.J."/>
            <person name="Barry K."/>
            <person name="Miller A.N."/>
            <person name="Grigoriev I.V."/>
            <person name="Debuchy R."/>
            <person name="Gladieux P."/>
            <person name="Hiltunen Thoren M."/>
            <person name="Johannesson H."/>
        </authorList>
    </citation>
    <scope>NUCLEOTIDE SEQUENCE</scope>
    <source>
        <strain evidence="3">CBS 955.72</strain>
    </source>
</reference>
<dbReference type="Pfam" id="PF13424">
    <property type="entry name" value="TPR_12"/>
    <property type="match status" value="4"/>
</dbReference>
<dbReference type="Gene3D" id="1.25.40.10">
    <property type="entry name" value="Tetratricopeptide repeat domain"/>
    <property type="match status" value="4"/>
</dbReference>
<dbReference type="InterPro" id="IPR019734">
    <property type="entry name" value="TPR_rpt"/>
</dbReference>
<proteinExistence type="predicted"/>
<dbReference type="Pfam" id="PF25000">
    <property type="entry name" value="DUF7779"/>
    <property type="match status" value="1"/>
</dbReference>
<dbReference type="Proteomes" id="UP001275084">
    <property type="component" value="Unassembled WGS sequence"/>
</dbReference>
<protein>
    <submittedName>
        <fullName evidence="3">Kinesin</fullName>
    </submittedName>
</protein>
<evidence type="ECO:0000259" key="1">
    <source>
        <dbReference type="Pfam" id="PF00931"/>
    </source>
</evidence>
<gene>
    <name evidence="3" type="ORF">B0T25DRAFT_508080</name>
</gene>
<feature type="domain" description="DUF7779" evidence="2">
    <location>
        <begin position="471"/>
        <end position="553"/>
    </location>
</feature>
<accession>A0AAJ0HCW3</accession>
<dbReference type="Pfam" id="PF00931">
    <property type="entry name" value="NB-ARC"/>
    <property type="match status" value="1"/>
</dbReference>
<dbReference type="SMART" id="SM00028">
    <property type="entry name" value="TPR"/>
    <property type="match status" value="14"/>
</dbReference>
<dbReference type="EMBL" id="JAUIQD010000006">
    <property type="protein sequence ID" value="KAK3347271.1"/>
    <property type="molecule type" value="Genomic_DNA"/>
</dbReference>
<dbReference type="PRINTS" id="PR00381">
    <property type="entry name" value="KINESINLIGHT"/>
</dbReference>
<reference evidence="3" key="2">
    <citation type="submission" date="2023-06" db="EMBL/GenBank/DDBJ databases">
        <authorList>
            <consortium name="Lawrence Berkeley National Laboratory"/>
            <person name="Haridas S."/>
            <person name="Hensen N."/>
            <person name="Bonometti L."/>
            <person name="Westerberg I."/>
            <person name="Brannstrom I.O."/>
            <person name="Guillou S."/>
            <person name="Cros-Aarteil S."/>
            <person name="Calhoun S."/>
            <person name="Kuo A."/>
            <person name="Mondo S."/>
            <person name="Pangilinan J."/>
            <person name="Riley R."/>
            <person name="Labutti K."/>
            <person name="Andreopoulos B."/>
            <person name="Lipzen A."/>
            <person name="Chen C."/>
            <person name="Yanf M."/>
            <person name="Daum C."/>
            <person name="Ng V."/>
            <person name="Clum A."/>
            <person name="Steindorff A."/>
            <person name="Ohm R."/>
            <person name="Martin F."/>
            <person name="Silar P."/>
            <person name="Natvig D."/>
            <person name="Lalanne C."/>
            <person name="Gautier V."/>
            <person name="Ament-Velasquez S.L."/>
            <person name="Kruys A."/>
            <person name="Hutchinson M.I."/>
            <person name="Powell A.J."/>
            <person name="Barry K."/>
            <person name="Miller A.N."/>
            <person name="Grigoriev I.V."/>
            <person name="Debuchy R."/>
            <person name="Gladieux P."/>
            <person name="Thoren M.H."/>
            <person name="Johannesson H."/>
        </authorList>
    </citation>
    <scope>NUCLEOTIDE SEQUENCE</scope>
    <source>
        <strain evidence="3">CBS 955.72</strain>
    </source>
</reference>
<evidence type="ECO:0000313" key="4">
    <source>
        <dbReference type="Proteomes" id="UP001275084"/>
    </source>
</evidence>
<name>A0AAJ0HCW3_9PEZI</name>
<dbReference type="InterPro" id="IPR053137">
    <property type="entry name" value="NLR-like"/>
</dbReference>
<keyword evidence="4" id="KW-1185">Reference proteome</keyword>
<dbReference type="SUPFAM" id="SSF52540">
    <property type="entry name" value="P-loop containing nucleoside triphosphate hydrolases"/>
    <property type="match status" value="1"/>
</dbReference>
<dbReference type="AlphaFoldDB" id="A0AAJ0HCW3"/>
<dbReference type="InterPro" id="IPR002182">
    <property type="entry name" value="NB-ARC"/>
</dbReference>
<dbReference type="Gene3D" id="3.40.50.300">
    <property type="entry name" value="P-loop containing nucleotide triphosphate hydrolases"/>
    <property type="match status" value="1"/>
</dbReference>
<dbReference type="InterPro" id="IPR056681">
    <property type="entry name" value="DUF7779"/>
</dbReference>
<feature type="domain" description="NB-ARC" evidence="1">
    <location>
        <begin position="231"/>
        <end position="387"/>
    </location>
</feature>
<dbReference type="PANTHER" id="PTHR46082">
    <property type="entry name" value="ATP/GTP-BINDING PROTEIN-RELATED"/>
    <property type="match status" value="1"/>
</dbReference>
<sequence>MTESDSESDLVGLVSACLFLGVPNDGMDIESLIPMVGDQPNRPLLESLAVMNSQILTLQSKSFSRILGQAQFNMFCFYETKLSPTAAKDPITGQYKMVGSSRRLVTRSSATSCLPKGGSSDHAVAINRTHSDLVKFASHDSDYDGVSHVLSKIHHRCEYISGRPNGMGIGTTNGDGKDSSHEGLNGRDGGCGHEPFTPFLVPYTSNLKFIGRSAILEQLRSQLRHGPHLTDGTPQPRVSIHGLGGIGKTQIALAYIYWLRQTHPQVSVFWVHTSSAERFRQAYTSIAQECQVPGYGDPKSDVLHLVKTWLQSKDRGRWLMVIDNADDAHLFSQPGNLAQWIPECEHGSVLVTTRNKVAGSRLTRGGCLIEVMKMDKGESKQLLQEKLKADDLDMDDLSRLASRLEHLPLALVQATAFIQEMSITVGKYLQLLEKSDQHFVDLLTEEFETVGRDSETLHAVVETWILSFEQIQQQDILASELLSLMSLFDRQAIPQKFLSDYIERQQKQELRGEMELVKALGVLKAFSFITEDKGNCFDMHRLVQLVTRRWLGKKDTMHRFTEQALVVVSQNYPHGNHENRAICSLYLPHVYAMLRFKGTGSRVERLARVSLLFCAAAFFNYQGQWKEAERFLIQATGMQKELLGEEHPGTLASMADLASTYWNQGRWKEAEELLVEVMEARKRVLGEEHPDTLTSMANLAVTYRDQGRWKEAEELEVRVMEARKRVLGEEHPSILTSMANLASTYRDQGRWKEAEELEVRVMEARKRVLVEEHPDTLTSMANLASTYADQGRWKEAEELLVEVMEARKRVLGEEHPSILTSMANLASTYADQGRWKEAEELEVRVMEARKRVLGEEHPDTLTSMANLASTYADQGRWKEAEELEVRVMEARKRVLGEEHPSILTSMANLASTYWDQGRWKEAEELEVQVMEARKRVLGEEHPDTLTSMANLASTYRDQGRWKEAEELEVRVMEARKRVLGEEHPSILTSMANLASTYWDQGRWKEAEELEVRVMEARKRVLGEEHPDTLTSMANLAVTYRDQGRWKEAEELEVRVMEARKRVLGEEHPSILTSMANLASTYRDQGRWKEAEELEVEVMEARKRVLGEEHPDTLTSMANLAVTYQDQGRWKEAEELEVQVMEARKRVLGEEHPSTLTSMANLASTYAGQGRWKEAEELQAKELGICSRVLGEEHPSTLTSMTNLALAWRSQGRLSEALTLMRRCVELQQQLLGPDHPNTVSIFSTLRR</sequence>
<dbReference type="InterPro" id="IPR027417">
    <property type="entry name" value="P-loop_NTPase"/>
</dbReference>
<dbReference type="InterPro" id="IPR011990">
    <property type="entry name" value="TPR-like_helical_dom_sf"/>
</dbReference>
<evidence type="ECO:0000259" key="2">
    <source>
        <dbReference type="Pfam" id="PF25000"/>
    </source>
</evidence>
<dbReference type="Pfam" id="PF13374">
    <property type="entry name" value="TPR_10"/>
    <property type="match status" value="7"/>
</dbReference>
<organism evidence="3 4">
    <name type="scientific">Lasiosphaeria hispida</name>
    <dbReference type="NCBI Taxonomy" id="260671"/>
    <lineage>
        <taxon>Eukaryota</taxon>
        <taxon>Fungi</taxon>
        <taxon>Dikarya</taxon>
        <taxon>Ascomycota</taxon>
        <taxon>Pezizomycotina</taxon>
        <taxon>Sordariomycetes</taxon>
        <taxon>Sordariomycetidae</taxon>
        <taxon>Sordariales</taxon>
        <taxon>Lasiosphaeriaceae</taxon>
        <taxon>Lasiosphaeria</taxon>
    </lineage>
</organism>
<evidence type="ECO:0000313" key="3">
    <source>
        <dbReference type="EMBL" id="KAK3347271.1"/>
    </source>
</evidence>
<dbReference type="PANTHER" id="PTHR46082:SF6">
    <property type="entry name" value="AAA+ ATPASE DOMAIN-CONTAINING PROTEIN-RELATED"/>
    <property type="match status" value="1"/>
</dbReference>
<dbReference type="SUPFAM" id="SSF48452">
    <property type="entry name" value="TPR-like"/>
    <property type="match status" value="2"/>
</dbReference>
<comment type="caution">
    <text evidence="3">The sequence shown here is derived from an EMBL/GenBank/DDBJ whole genome shotgun (WGS) entry which is preliminary data.</text>
</comment>